<keyword evidence="6" id="KW-1185">Reference proteome</keyword>
<evidence type="ECO:0000256" key="3">
    <source>
        <dbReference type="ARBA" id="ARBA00022777"/>
    </source>
</evidence>
<dbReference type="Gene3D" id="3.90.1510.10">
    <property type="entry name" value="Glycerate kinase, domain 2"/>
    <property type="match status" value="1"/>
</dbReference>
<reference evidence="5" key="1">
    <citation type="submission" date="2022-09" db="EMBL/GenBank/DDBJ databases">
        <authorList>
            <person name="Yuan C."/>
            <person name="Ke Z."/>
        </authorList>
    </citation>
    <scope>NUCLEOTIDE SEQUENCE</scope>
    <source>
        <strain evidence="5">LB-8</strain>
    </source>
</reference>
<dbReference type="PANTHER" id="PTHR21599:SF0">
    <property type="entry name" value="GLYCERATE KINASE"/>
    <property type="match status" value="1"/>
</dbReference>
<dbReference type="PANTHER" id="PTHR21599">
    <property type="entry name" value="GLYCERATE KINASE"/>
    <property type="match status" value="1"/>
</dbReference>
<evidence type="ECO:0000256" key="4">
    <source>
        <dbReference type="PIRNR" id="PIRNR006078"/>
    </source>
</evidence>
<dbReference type="GO" id="GO:0031388">
    <property type="term" value="P:organic acid phosphorylation"/>
    <property type="evidence" value="ECO:0007669"/>
    <property type="project" value="UniProtKB-UniRule"/>
</dbReference>
<evidence type="ECO:0000256" key="1">
    <source>
        <dbReference type="ARBA" id="ARBA00006284"/>
    </source>
</evidence>
<name>A0A9X2XW15_9BACT</name>
<dbReference type="Proteomes" id="UP001155483">
    <property type="component" value="Unassembled WGS sequence"/>
</dbReference>
<dbReference type="GO" id="GO:0008887">
    <property type="term" value="F:glycerate kinase activity"/>
    <property type="evidence" value="ECO:0007669"/>
    <property type="project" value="UniProtKB-UniRule"/>
</dbReference>
<reference evidence="5" key="2">
    <citation type="submission" date="2023-04" db="EMBL/GenBank/DDBJ databases">
        <title>Paracnuella aquatica gen. nov., sp. nov., a member of the family Chitinophagaceae isolated from a hot spring.</title>
        <authorList>
            <person name="Wang C."/>
        </authorList>
    </citation>
    <scope>NUCLEOTIDE SEQUENCE</scope>
    <source>
        <strain evidence="5">LB-8</strain>
    </source>
</reference>
<sequence length="392" mass="41151">MLIAPNAFKNSLTAEETATAIQEGFLQSKLDCECECFPIGDGGDGTGELIIKKCNGQLVDVAAHDALGREIKAPFGLIDKGKTAVIEMADASGIRLLKREELSPLLATSFGTGEQIKAALDRGVQKIIVGMGGSATVDGGCGILKALGIRFLNADKEELTNLPESLTELDTVDISGVDKRISTCEIIVLCDVDNLLLGDEGAAAMFGPQKGASADDVKKLDAALSRLAQVVLQQTGKDMAHVKYGGTAGGAAAGLYAFLNAHLVNGINYFLELTGFDTALKKADLVITGEGSFDEQTLQGKGPFGVAYRAKLQGLPVIGLAGNVPIEPNKNLQKYFDVLLPIGNQPCNLATALASTSNNLKRTAVELGNLLTIAKAPHKNVNLNRKLSNNAF</sequence>
<keyword evidence="2 4" id="KW-0808">Transferase</keyword>
<organism evidence="5 6">
    <name type="scientific">Paraflavisolibacter caeni</name>
    <dbReference type="NCBI Taxonomy" id="2982496"/>
    <lineage>
        <taxon>Bacteria</taxon>
        <taxon>Pseudomonadati</taxon>
        <taxon>Bacteroidota</taxon>
        <taxon>Chitinophagia</taxon>
        <taxon>Chitinophagales</taxon>
        <taxon>Chitinophagaceae</taxon>
        <taxon>Paraflavisolibacter</taxon>
    </lineage>
</organism>
<dbReference type="EMBL" id="JAOTIF010000007">
    <property type="protein sequence ID" value="MCU7549691.1"/>
    <property type="molecule type" value="Genomic_DNA"/>
</dbReference>
<comment type="caution">
    <text evidence="5">The sequence shown here is derived from an EMBL/GenBank/DDBJ whole genome shotgun (WGS) entry which is preliminary data.</text>
</comment>
<evidence type="ECO:0000313" key="5">
    <source>
        <dbReference type="EMBL" id="MCU7549691.1"/>
    </source>
</evidence>
<dbReference type="SUPFAM" id="SSF110738">
    <property type="entry name" value="Glycerate kinase I"/>
    <property type="match status" value="1"/>
</dbReference>
<accession>A0A9X2XW15</accession>
<dbReference type="InterPro" id="IPR036129">
    <property type="entry name" value="Glycerate_kinase_sf"/>
</dbReference>
<evidence type="ECO:0000256" key="2">
    <source>
        <dbReference type="ARBA" id="ARBA00022679"/>
    </source>
</evidence>
<keyword evidence="3 4" id="KW-0418">Kinase</keyword>
<dbReference type="InterPro" id="IPR018193">
    <property type="entry name" value="Glyc_kinase_flavodox-like_fold"/>
</dbReference>
<evidence type="ECO:0000313" key="6">
    <source>
        <dbReference type="Proteomes" id="UP001155483"/>
    </source>
</evidence>
<dbReference type="PIRSF" id="PIRSF006078">
    <property type="entry name" value="GlxK"/>
    <property type="match status" value="1"/>
</dbReference>
<dbReference type="RefSeq" id="WP_279297256.1">
    <property type="nucleotide sequence ID" value="NZ_JAOTIF010000007.1"/>
</dbReference>
<dbReference type="AlphaFoldDB" id="A0A9X2XW15"/>
<dbReference type="Gene3D" id="3.40.50.10350">
    <property type="entry name" value="Glycerate kinase, domain 1"/>
    <property type="match status" value="1"/>
</dbReference>
<comment type="similarity">
    <text evidence="1 4">Belongs to the glycerate kinase type-1 family.</text>
</comment>
<proteinExistence type="inferred from homology"/>
<dbReference type="InterPro" id="IPR018197">
    <property type="entry name" value="Glycerate_kinase_RE-like"/>
</dbReference>
<dbReference type="Pfam" id="PF02595">
    <property type="entry name" value="Gly_kinase"/>
    <property type="match status" value="1"/>
</dbReference>
<gene>
    <name evidence="5" type="ORF">OCK74_11235</name>
</gene>
<dbReference type="NCBIfam" id="TIGR00045">
    <property type="entry name" value="glycerate kinase"/>
    <property type="match status" value="1"/>
</dbReference>
<protein>
    <submittedName>
        <fullName evidence="5">Glycerate kinase</fullName>
    </submittedName>
</protein>
<dbReference type="InterPro" id="IPR004381">
    <property type="entry name" value="Glycerate_kinase"/>
</dbReference>